<gene>
    <name evidence="7" type="ORF">A2803_00140</name>
</gene>
<dbReference type="PROSITE" id="PS00831">
    <property type="entry name" value="RIBOSOMAL_L27"/>
    <property type="match status" value="1"/>
</dbReference>
<evidence type="ECO:0000313" key="8">
    <source>
        <dbReference type="Proteomes" id="UP000178870"/>
    </source>
</evidence>
<evidence type="ECO:0000256" key="5">
    <source>
        <dbReference type="ARBA" id="ARBA00035477"/>
    </source>
</evidence>
<comment type="similarity">
    <text evidence="1">Belongs to the bacterial ribosomal protein bL27 family.</text>
</comment>
<dbReference type="PRINTS" id="PR00063">
    <property type="entry name" value="RIBOSOMALL27"/>
</dbReference>
<comment type="caution">
    <text evidence="7">The sequence shown here is derived from an EMBL/GenBank/DDBJ whole genome shotgun (WGS) entry which is preliminary data.</text>
</comment>
<dbReference type="GO" id="GO:0006412">
    <property type="term" value="P:translation"/>
    <property type="evidence" value="ECO:0007669"/>
    <property type="project" value="InterPro"/>
</dbReference>
<evidence type="ECO:0000256" key="3">
    <source>
        <dbReference type="ARBA" id="ARBA00023274"/>
    </source>
</evidence>
<dbReference type="Gene3D" id="2.40.50.100">
    <property type="match status" value="1"/>
</dbReference>
<evidence type="ECO:0000313" key="7">
    <source>
        <dbReference type="EMBL" id="OGM33245.1"/>
    </source>
</evidence>
<evidence type="ECO:0000256" key="4">
    <source>
        <dbReference type="ARBA" id="ARBA00035175"/>
    </source>
</evidence>
<dbReference type="Pfam" id="PF01016">
    <property type="entry name" value="Ribosomal_L27"/>
    <property type="match status" value="1"/>
</dbReference>
<keyword evidence="3" id="KW-0687">Ribonucleoprotein</keyword>
<accession>A0A1F7Z399</accession>
<protein>
    <recommendedName>
        <fullName evidence="4">Large ribosomal subunit protein bL27</fullName>
    </recommendedName>
    <alternativeName>
        <fullName evidence="5">50S ribosomal protein L27</fullName>
    </alternativeName>
</protein>
<reference evidence="7 8" key="1">
    <citation type="journal article" date="2016" name="Nat. Commun.">
        <title>Thousands of microbial genomes shed light on interconnected biogeochemical processes in an aquifer system.</title>
        <authorList>
            <person name="Anantharaman K."/>
            <person name="Brown C.T."/>
            <person name="Hug L.A."/>
            <person name="Sharon I."/>
            <person name="Castelle C.J."/>
            <person name="Probst A.J."/>
            <person name="Thomas B.C."/>
            <person name="Singh A."/>
            <person name="Wilkins M.J."/>
            <person name="Karaoz U."/>
            <person name="Brodie E.L."/>
            <person name="Williams K.H."/>
            <person name="Hubbard S.S."/>
            <person name="Banfield J.F."/>
        </authorList>
    </citation>
    <scope>NUCLEOTIDE SEQUENCE [LARGE SCALE GENOMIC DNA]</scope>
</reference>
<name>A0A1F7Z399_9BACT</name>
<sequence length="82" mass="8566">MSKHKAGGAKASQHVNPKGKRLGLKVANGEPVMTGAVLVRQRGTKLSAGSNVGVGRDHTLFALKTGVVEFGQKFGKKLITVN</sequence>
<organism evidence="7 8">
    <name type="scientific">Candidatus Woesebacteria bacterium RIFCSPHIGHO2_01_FULL_44_21</name>
    <dbReference type="NCBI Taxonomy" id="1802503"/>
    <lineage>
        <taxon>Bacteria</taxon>
        <taxon>Candidatus Woeseibacteriota</taxon>
    </lineage>
</organism>
<evidence type="ECO:0000256" key="2">
    <source>
        <dbReference type="ARBA" id="ARBA00022980"/>
    </source>
</evidence>
<dbReference type="GO" id="GO:0005840">
    <property type="term" value="C:ribosome"/>
    <property type="evidence" value="ECO:0007669"/>
    <property type="project" value="UniProtKB-KW"/>
</dbReference>
<dbReference type="InterPro" id="IPR001684">
    <property type="entry name" value="Ribosomal_bL27"/>
</dbReference>
<dbReference type="PANTHER" id="PTHR15893">
    <property type="entry name" value="RIBOSOMAL PROTEIN L27"/>
    <property type="match status" value="1"/>
</dbReference>
<dbReference type="InterPro" id="IPR018261">
    <property type="entry name" value="Ribosomal_bL27_CS"/>
</dbReference>
<dbReference type="AlphaFoldDB" id="A0A1F7Z399"/>
<evidence type="ECO:0000256" key="6">
    <source>
        <dbReference type="SAM" id="MobiDB-lite"/>
    </source>
</evidence>
<feature type="region of interest" description="Disordered" evidence="6">
    <location>
        <begin position="1"/>
        <end position="26"/>
    </location>
</feature>
<dbReference type="GO" id="GO:0003735">
    <property type="term" value="F:structural constituent of ribosome"/>
    <property type="evidence" value="ECO:0007669"/>
    <property type="project" value="InterPro"/>
</dbReference>
<proteinExistence type="inferred from homology"/>
<dbReference type="Proteomes" id="UP000178870">
    <property type="component" value="Unassembled WGS sequence"/>
</dbReference>
<keyword evidence="2" id="KW-0689">Ribosomal protein</keyword>
<evidence type="ECO:0000256" key="1">
    <source>
        <dbReference type="ARBA" id="ARBA00010797"/>
    </source>
</evidence>
<dbReference type="PANTHER" id="PTHR15893:SF0">
    <property type="entry name" value="LARGE RIBOSOMAL SUBUNIT PROTEIN BL27M"/>
    <property type="match status" value="1"/>
</dbReference>
<dbReference type="SUPFAM" id="SSF110324">
    <property type="entry name" value="Ribosomal L27 protein-like"/>
    <property type="match status" value="1"/>
</dbReference>
<dbReference type="EMBL" id="MGGP01000005">
    <property type="protein sequence ID" value="OGM33245.1"/>
    <property type="molecule type" value="Genomic_DNA"/>
</dbReference>
<dbReference type="GO" id="GO:1990904">
    <property type="term" value="C:ribonucleoprotein complex"/>
    <property type="evidence" value="ECO:0007669"/>
    <property type="project" value="UniProtKB-KW"/>
</dbReference>